<name>A0A821UY52_9BILA</name>
<dbReference type="Proteomes" id="UP000663848">
    <property type="component" value="Unassembled WGS sequence"/>
</dbReference>
<evidence type="ECO:0000313" key="1">
    <source>
        <dbReference type="EMBL" id="CAF4897627.1"/>
    </source>
</evidence>
<comment type="caution">
    <text evidence="1">The sequence shown here is derived from an EMBL/GenBank/DDBJ whole genome shotgun (WGS) entry which is preliminary data.</text>
</comment>
<accession>A0A821UY52</accession>
<reference evidence="1" key="1">
    <citation type="submission" date="2021-02" db="EMBL/GenBank/DDBJ databases">
        <authorList>
            <person name="Nowell W R."/>
        </authorList>
    </citation>
    <scope>NUCLEOTIDE SEQUENCE</scope>
</reference>
<dbReference type="EMBL" id="CAJOBR010009871">
    <property type="protein sequence ID" value="CAF4897627.1"/>
    <property type="molecule type" value="Genomic_DNA"/>
</dbReference>
<dbReference type="AlphaFoldDB" id="A0A821UY52"/>
<gene>
    <name evidence="1" type="ORF">QYT958_LOCUS30617</name>
</gene>
<protein>
    <submittedName>
        <fullName evidence="1">Uncharacterized protein</fullName>
    </submittedName>
</protein>
<sequence>CFNIFDTEAAKSLQVAQCIGYL</sequence>
<feature type="non-terminal residue" evidence="1">
    <location>
        <position position="1"/>
    </location>
</feature>
<organism evidence="1 2">
    <name type="scientific">Rotaria socialis</name>
    <dbReference type="NCBI Taxonomy" id="392032"/>
    <lineage>
        <taxon>Eukaryota</taxon>
        <taxon>Metazoa</taxon>
        <taxon>Spiralia</taxon>
        <taxon>Gnathifera</taxon>
        <taxon>Rotifera</taxon>
        <taxon>Eurotatoria</taxon>
        <taxon>Bdelloidea</taxon>
        <taxon>Philodinida</taxon>
        <taxon>Philodinidae</taxon>
        <taxon>Rotaria</taxon>
    </lineage>
</organism>
<proteinExistence type="predicted"/>
<evidence type="ECO:0000313" key="2">
    <source>
        <dbReference type="Proteomes" id="UP000663848"/>
    </source>
</evidence>